<feature type="region of interest" description="Disordered" evidence="1">
    <location>
        <begin position="185"/>
        <end position="270"/>
    </location>
</feature>
<feature type="compositionally biased region" description="Low complexity" evidence="1">
    <location>
        <begin position="248"/>
        <end position="265"/>
    </location>
</feature>
<dbReference type="RefSeq" id="XP_005828559.1">
    <property type="nucleotide sequence ID" value="XM_005828502.1"/>
</dbReference>
<keyword evidence="5" id="KW-1185">Reference proteome</keyword>
<feature type="compositionally biased region" description="Basic and acidic residues" evidence="1">
    <location>
        <begin position="439"/>
        <end position="448"/>
    </location>
</feature>
<feature type="compositionally biased region" description="Polar residues" evidence="1">
    <location>
        <begin position="386"/>
        <end position="399"/>
    </location>
</feature>
<organism evidence="3">
    <name type="scientific">Guillardia theta (strain CCMP2712)</name>
    <name type="common">Cryptophyte</name>
    <dbReference type="NCBI Taxonomy" id="905079"/>
    <lineage>
        <taxon>Eukaryota</taxon>
        <taxon>Cryptophyceae</taxon>
        <taxon>Pyrenomonadales</taxon>
        <taxon>Geminigeraceae</taxon>
        <taxon>Guillardia</taxon>
    </lineage>
</organism>
<evidence type="ECO:0000313" key="5">
    <source>
        <dbReference type="Proteomes" id="UP000011087"/>
    </source>
</evidence>
<reference evidence="5" key="2">
    <citation type="submission" date="2012-11" db="EMBL/GenBank/DDBJ databases">
        <authorList>
            <person name="Kuo A."/>
            <person name="Curtis B.A."/>
            <person name="Tanifuji G."/>
            <person name="Burki F."/>
            <person name="Gruber A."/>
            <person name="Irimia M."/>
            <person name="Maruyama S."/>
            <person name="Arias M.C."/>
            <person name="Ball S.G."/>
            <person name="Gile G.H."/>
            <person name="Hirakawa Y."/>
            <person name="Hopkins J.F."/>
            <person name="Rensing S.A."/>
            <person name="Schmutz J."/>
            <person name="Symeonidi A."/>
            <person name="Elias M."/>
            <person name="Eveleigh R.J."/>
            <person name="Herman E.K."/>
            <person name="Klute M.J."/>
            <person name="Nakayama T."/>
            <person name="Obornik M."/>
            <person name="Reyes-Prieto A."/>
            <person name="Armbrust E.V."/>
            <person name="Aves S.J."/>
            <person name="Beiko R.G."/>
            <person name="Coutinho P."/>
            <person name="Dacks J.B."/>
            <person name="Durnford D.G."/>
            <person name="Fast N.M."/>
            <person name="Green B.R."/>
            <person name="Grisdale C."/>
            <person name="Hempe F."/>
            <person name="Henrissat B."/>
            <person name="Hoppner M.P."/>
            <person name="Ishida K.-I."/>
            <person name="Kim E."/>
            <person name="Koreny L."/>
            <person name="Kroth P.G."/>
            <person name="Liu Y."/>
            <person name="Malik S.-B."/>
            <person name="Maier U.G."/>
            <person name="McRose D."/>
            <person name="Mock T."/>
            <person name="Neilson J.A."/>
            <person name="Onodera N.T."/>
            <person name="Poole A.M."/>
            <person name="Pritham E.J."/>
            <person name="Richards T.A."/>
            <person name="Rocap G."/>
            <person name="Roy S.W."/>
            <person name="Sarai C."/>
            <person name="Schaack S."/>
            <person name="Shirato S."/>
            <person name="Slamovits C.H."/>
            <person name="Spencer D.F."/>
            <person name="Suzuki S."/>
            <person name="Worden A.Z."/>
            <person name="Zauner S."/>
            <person name="Barry K."/>
            <person name="Bell C."/>
            <person name="Bharti A.K."/>
            <person name="Crow J.A."/>
            <person name="Grimwood J."/>
            <person name="Kramer R."/>
            <person name="Lindquist E."/>
            <person name="Lucas S."/>
            <person name="Salamov A."/>
            <person name="McFadden G.I."/>
            <person name="Lane C.E."/>
            <person name="Keeling P.J."/>
            <person name="Gray M.W."/>
            <person name="Grigoriev I.V."/>
            <person name="Archibald J.M."/>
        </authorList>
    </citation>
    <scope>NUCLEOTIDE SEQUENCE</scope>
    <source>
        <strain evidence="5">CCMP2712</strain>
    </source>
</reference>
<evidence type="ECO:0000313" key="3">
    <source>
        <dbReference type="EMBL" id="EKX41579.1"/>
    </source>
</evidence>
<dbReference type="EMBL" id="JH993022">
    <property type="protein sequence ID" value="EKX41579.1"/>
    <property type="molecule type" value="Genomic_DNA"/>
</dbReference>
<feature type="region of interest" description="Disordered" evidence="1">
    <location>
        <begin position="534"/>
        <end position="683"/>
    </location>
</feature>
<dbReference type="InterPro" id="IPR047365">
    <property type="entry name" value="Tudor_AtPTM-like"/>
</dbReference>
<evidence type="ECO:0000256" key="1">
    <source>
        <dbReference type="SAM" id="MobiDB-lite"/>
    </source>
</evidence>
<evidence type="ECO:0000313" key="4">
    <source>
        <dbReference type="EnsemblProtists" id="EKX41579"/>
    </source>
</evidence>
<dbReference type="AlphaFoldDB" id="L1J0A6"/>
<feature type="compositionally biased region" description="Polar residues" evidence="1">
    <location>
        <begin position="224"/>
        <end position="234"/>
    </location>
</feature>
<feature type="region of interest" description="Disordered" evidence="1">
    <location>
        <begin position="769"/>
        <end position="849"/>
    </location>
</feature>
<feature type="compositionally biased region" description="Basic and acidic residues" evidence="1">
    <location>
        <begin position="236"/>
        <end position="246"/>
    </location>
</feature>
<dbReference type="PaxDb" id="55529-EKX41579"/>
<protein>
    <recommendedName>
        <fullName evidence="2">PTM/DIR17-like Tudor domain-containing protein</fullName>
    </recommendedName>
</protein>
<feature type="domain" description="PTM/DIR17-like Tudor" evidence="2">
    <location>
        <begin position="53"/>
        <end position="104"/>
    </location>
</feature>
<gene>
    <name evidence="3" type="ORF">GUITHDRAFT_112290</name>
</gene>
<feature type="region of interest" description="Disordered" evidence="1">
    <location>
        <begin position="378"/>
        <end position="504"/>
    </location>
</feature>
<feature type="compositionally biased region" description="Basic and acidic residues" evidence="1">
    <location>
        <begin position="534"/>
        <end position="546"/>
    </location>
</feature>
<feature type="compositionally biased region" description="Acidic residues" evidence="1">
    <location>
        <begin position="449"/>
        <end position="459"/>
    </location>
</feature>
<feature type="region of interest" description="Disordered" evidence="1">
    <location>
        <begin position="142"/>
        <end position="163"/>
    </location>
</feature>
<dbReference type="Proteomes" id="UP000011087">
    <property type="component" value="Unassembled WGS sequence"/>
</dbReference>
<evidence type="ECO:0000259" key="2">
    <source>
        <dbReference type="Pfam" id="PF21743"/>
    </source>
</evidence>
<feature type="compositionally biased region" description="Basic residues" evidence="1">
    <location>
        <begin position="769"/>
        <end position="788"/>
    </location>
</feature>
<sequence>MEGMQNIAMEYIFDDSNINNDLESQNISDRKEFVALDLHAKKKFYKGSRRYLGKYVVKRFFKKDYLGLVTGVLPGNATEPPLYRIIYHDGDSEDLEENEMRSFLLRKPIKQQHKQFRSNVLHFFNLWSRKHRLSMKMKLAARGQPSSTSFAAPRTVENQDDNTASVHDIIKQSLIESWLSDFSGKGSTASTTMRGSIKKRRESEATGSEAAGAGVALALGDSVDPSQPQDGSGSKTRKETENRESEDTSSPESESSGSNASNPAETQTVSTADSIIKELEGLPCIQHDVMKHGYCFKMPNSLDDGTFVIVYEDEMEDLIRTKKLTMSRQERASHMSNLMSKSDVDERDIEIFKNICLDLAFVAQRRGEGVVCSALKESMPSESAPAGSSFQNRPRTSTVAADPPAGLRGVTEGAEAGKRHPQLPTETSNDQSRLFNVRPEGEMRRNGDEQDTEEEEEGQADQQQVLYSTQPRVMNLRQDEVEEKTKRQNELQQELQERDEEKVEVEMEIVEETYIKEHEHDGTVVQVNVVNRTNDRAESMQTKEAESEQEEDRGEEEEEGDIEDGDSQDEDGNSQDEEKDSQDEEMQAGGNEEEEAGGEEEEEEEEEEETDVQQQHEGQTRLLARQGCVTEMNQRKRRREEISQENGSDEESPLIRRINRPRHSPESMQERWSEQLGMDSSQDNQELPYRSMTLENFIIVVLKKTLKERDLDMITIPERLWRQIQKLCTDELECILQFATAFHEKMIDVSAHQENSVWFKLSQRQGKCRRNARKLSSSRRQGKCRRNAKTLSSSQRQGKCRRNAKTLSSSQRQGKCRRNAKTLSSSQRQGKCRRNAKTLSSSQRQGKCRRNARMQARAQKQFSGQRHVSTLRAAVQLSVLLSVSLVSLKILVTLIHFCQVKSCVGV</sequence>
<dbReference type="HOGENOM" id="CLU_320424_0_0_1"/>
<feature type="compositionally biased region" description="Basic and acidic residues" evidence="1">
    <location>
        <begin position="663"/>
        <end position="673"/>
    </location>
</feature>
<reference evidence="3 5" key="1">
    <citation type="journal article" date="2012" name="Nature">
        <title>Algal genomes reveal evolutionary mosaicism and the fate of nucleomorphs.</title>
        <authorList>
            <consortium name="DOE Joint Genome Institute"/>
            <person name="Curtis B.A."/>
            <person name="Tanifuji G."/>
            <person name="Burki F."/>
            <person name="Gruber A."/>
            <person name="Irimia M."/>
            <person name="Maruyama S."/>
            <person name="Arias M.C."/>
            <person name="Ball S.G."/>
            <person name="Gile G.H."/>
            <person name="Hirakawa Y."/>
            <person name="Hopkins J.F."/>
            <person name="Kuo A."/>
            <person name="Rensing S.A."/>
            <person name="Schmutz J."/>
            <person name="Symeonidi A."/>
            <person name="Elias M."/>
            <person name="Eveleigh R.J."/>
            <person name="Herman E.K."/>
            <person name="Klute M.J."/>
            <person name="Nakayama T."/>
            <person name="Obornik M."/>
            <person name="Reyes-Prieto A."/>
            <person name="Armbrust E.V."/>
            <person name="Aves S.J."/>
            <person name="Beiko R.G."/>
            <person name="Coutinho P."/>
            <person name="Dacks J.B."/>
            <person name="Durnford D.G."/>
            <person name="Fast N.M."/>
            <person name="Green B.R."/>
            <person name="Grisdale C.J."/>
            <person name="Hempel F."/>
            <person name="Henrissat B."/>
            <person name="Hoppner M.P."/>
            <person name="Ishida K."/>
            <person name="Kim E."/>
            <person name="Koreny L."/>
            <person name="Kroth P.G."/>
            <person name="Liu Y."/>
            <person name="Malik S.B."/>
            <person name="Maier U.G."/>
            <person name="McRose D."/>
            <person name="Mock T."/>
            <person name="Neilson J.A."/>
            <person name="Onodera N.T."/>
            <person name="Poole A.M."/>
            <person name="Pritham E.J."/>
            <person name="Richards T.A."/>
            <person name="Rocap G."/>
            <person name="Roy S.W."/>
            <person name="Sarai C."/>
            <person name="Schaack S."/>
            <person name="Shirato S."/>
            <person name="Slamovits C.H."/>
            <person name="Spencer D.F."/>
            <person name="Suzuki S."/>
            <person name="Worden A.Z."/>
            <person name="Zauner S."/>
            <person name="Barry K."/>
            <person name="Bell C."/>
            <person name="Bharti A.K."/>
            <person name="Crow J.A."/>
            <person name="Grimwood J."/>
            <person name="Kramer R."/>
            <person name="Lindquist E."/>
            <person name="Lucas S."/>
            <person name="Salamov A."/>
            <person name="McFadden G.I."/>
            <person name="Lane C.E."/>
            <person name="Keeling P.J."/>
            <person name="Gray M.W."/>
            <person name="Grigoriev I.V."/>
            <person name="Archibald J.M."/>
        </authorList>
    </citation>
    <scope>NUCLEOTIDE SEQUENCE</scope>
    <source>
        <strain evidence="3 5">CCMP2712</strain>
    </source>
</reference>
<proteinExistence type="predicted"/>
<feature type="compositionally biased region" description="Acidic residues" evidence="1">
    <location>
        <begin position="547"/>
        <end position="611"/>
    </location>
</feature>
<dbReference type="GeneID" id="17298333"/>
<dbReference type="Pfam" id="PF21743">
    <property type="entry name" value="PTM_DIR17_Tudor"/>
    <property type="match status" value="1"/>
</dbReference>
<feature type="compositionally biased region" description="Basic and acidic residues" evidence="1">
    <location>
        <begin position="477"/>
        <end position="504"/>
    </location>
</feature>
<dbReference type="OrthoDB" id="168165at2759"/>
<dbReference type="KEGG" id="gtt:GUITHDRAFT_112290"/>
<accession>L1J0A6</accession>
<name>L1J0A6_GUITC</name>
<feature type="compositionally biased region" description="Polar residues" evidence="1">
    <location>
        <begin position="185"/>
        <end position="194"/>
    </location>
</feature>
<feature type="compositionally biased region" description="Polar residues" evidence="1">
    <location>
        <begin position="424"/>
        <end position="434"/>
    </location>
</feature>
<dbReference type="EnsemblProtists" id="EKX41579">
    <property type="protein sequence ID" value="EKX41579"/>
    <property type="gene ID" value="GUITHDRAFT_112290"/>
</dbReference>
<reference evidence="4" key="3">
    <citation type="submission" date="2015-06" db="UniProtKB">
        <authorList>
            <consortium name="EnsemblProtists"/>
        </authorList>
    </citation>
    <scope>IDENTIFICATION</scope>
</reference>
<feature type="compositionally biased region" description="Low complexity" evidence="1">
    <location>
        <begin position="205"/>
        <end position="220"/>
    </location>
</feature>